<evidence type="ECO:0000313" key="11">
    <source>
        <dbReference type="RefSeq" id="XP_018025621.1"/>
    </source>
</evidence>
<feature type="chain" id="PRO_5034988530" evidence="8">
    <location>
        <begin position="28"/>
        <end position="708"/>
    </location>
</feature>
<dbReference type="InterPro" id="IPR036179">
    <property type="entry name" value="Ig-like_dom_sf"/>
</dbReference>
<feature type="signal peptide" evidence="8">
    <location>
        <begin position="1"/>
        <end position="27"/>
    </location>
</feature>
<feature type="region of interest" description="Disordered" evidence="6">
    <location>
        <begin position="617"/>
        <end position="708"/>
    </location>
</feature>
<feature type="domain" description="Ig-like" evidence="9">
    <location>
        <begin position="268"/>
        <end position="363"/>
    </location>
</feature>
<dbReference type="OrthoDB" id="643377at2759"/>
<keyword evidence="7" id="KW-1133">Transmembrane helix</keyword>
<dbReference type="KEGG" id="hazt:108681138"/>
<dbReference type="SMART" id="SM00369">
    <property type="entry name" value="LRR_TYP"/>
    <property type="match status" value="4"/>
</dbReference>
<dbReference type="InterPro" id="IPR050467">
    <property type="entry name" value="LRFN"/>
</dbReference>
<dbReference type="Pfam" id="PF13855">
    <property type="entry name" value="LRR_8"/>
    <property type="match status" value="2"/>
</dbReference>
<keyword evidence="10" id="KW-1185">Reference proteome</keyword>
<dbReference type="SUPFAM" id="SSF52058">
    <property type="entry name" value="L domain-like"/>
    <property type="match status" value="1"/>
</dbReference>
<dbReference type="InterPro" id="IPR001611">
    <property type="entry name" value="Leu-rich_rpt"/>
</dbReference>
<gene>
    <name evidence="11" type="primary">LOC108681138</name>
</gene>
<dbReference type="InterPro" id="IPR003599">
    <property type="entry name" value="Ig_sub"/>
</dbReference>
<dbReference type="PROSITE" id="PS50835">
    <property type="entry name" value="IG_LIKE"/>
    <property type="match status" value="1"/>
</dbReference>
<keyword evidence="1" id="KW-0433">Leucine-rich repeat</keyword>
<dbReference type="RefSeq" id="XP_018025621.1">
    <property type="nucleotide sequence ID" value="XM_018170132.2"/>
</dbReference>
<name>A0A8B7PJS5_HYAAZ</name>
<evidence type="ECO:0000259" key="9">
    <source>
        <dbReference type="PROSITE" id="PS50835"/>
    </source>
</evidence>
<dbReference type="InterPro" id="IPR013098">
    <property type="entry name" value="Ig_I-set"/>
</dbReference>
<dbReference type="InterPro" id="IPR003591">
    <property type="entry name" value="Leu-rich_rpt_typical-subtyp"/>
</dbReference>
<dbReference type="AlphaFoldDB" id="A0A8B7PJS5"/>
<dbReference type="GO" id="GO:0016020">
    <property type="term" value="C:membrane"/>
    <property type="evidence" value="ECO:0007669"/>
    <property type="project" value="UniProtKB-SubCell"/>
</dbReference>
<evidence type="ECO:0000256" key="5">
    <source>
        <dbReference type="ARBA" id="ARBA00023180"/>
    </source>
</evidence>
<dbReference type="InterPro" id="IPR000483">
    <property type="entry name" value="Cys-rich_flank_reg_C"/>
</dbReference>
<dbReference type="Gene3D" id="2.60.40.10">
    <property type="entry name" value="Immunoglobulins"/>
    <property type="match status" value="1"/>
</dbReference>
<proteinExistence type="predicted"/>
<feature type="region of interest" description="Disordered" evidence="6">
    <location>
        <begin position="537"/>
        <end position="567"/>
    </location>
</feature>
<evidence type="ECO:0000256" key="4">
    <source>
        <dbReference type="ARBA" id="ARBA00023157"/>
    </source>
</evidence>
<evidence type="ECO:0000256" key="3">
    <source>
        <dbReference type="ARBA" id="ARBA00022737"/>
    </source>
</evidence>
<dbReference type="SMART" id="SM00408">
    <property type="entry name" value="IGc2"/>
    <property type="match status" value="1"/>
</dbReference>
<keyword evidence="3" id="KW-0677">Repeat</keyword>
<feature type="compositionally biased region" description="Acidic residues" evidence="6">
    <location>
        <begin position="699"/>
        <end position="708"/>
    </location>
</feature>
<dbReference type="PANTHER" id="PTHR45842">
    <property type="entry name" value="SYNAPTIC ADHESION-LIKE MOLECULE SALM"/>
    <property type="match status" value="1"/>
</dbReference>
<protein>
    <submittedName>
        <fullName evidence="11">Leucine-rich repeat-containing protein 24-like</fullName>
    </submittedName>
</protein>
<dbReference type="Gene3D" id="3.80.10.10">
    <property type="entry name" value="Ribonuclease Inhibitor"/>
    <property type="match status" value="2"/>
</dbReference>
<dbReference type="PROSITE" id="PS51450">
    <property type="entry name" value="LRR"/>
    <property type="match status" value="1"/>
</dbReference>
<evidence type="ECO:0000256" key="7">
    <source>
        <dbReference type="SAM" id="Phobius"/>
    </source>
</evidence>
<dbReference type="FunFam" id="3.80.10.10:FF:000082">
    <property type="entry name" value="Leucine-rich repeat-containing 24"/>
    <property type="match status" value="1"/>
</dbReference>
<sequence>MSLQFCTTLRLCVSILLALALYSDTGAACPALCSCGKWKSGKETTDCSQGEFTKIPEGLPVTTQVLELMGNNIDILYDYTFLNKSLVNLQRLHMAECGITEIHTFAFAQLSNLIELDLSSNKLKVIPGEAFAGCPALRQLNLRSNEISFIDADAFTHTPSIVTLDISHSVVTRVAPEAFQALSMLESLKLQNNKLKELPRKMIDGLAAVHNLEVHGNPWICDCRVLPLWRLLIRLRVSHPITPACHVPTALQGSKFDTLAEKDLACPPEILPGSRFVEGFEGENTSVACRVWGEPAPRVQWYIDNQEITNLDHGRLVSLVKHKGDGDTVSNLVISETKETDSGFLRCEAINPAGRVSANFTLAVKSRPKPDGSFTSIHVAGITAAVLLLIIVLIAGFIFFGRRRSSTTMTAQEKQSDSSPSAVIVCASPNPVQKPPRLTELTSSNSADPDLISHLANGYPVMSGSSVGQPGDYTRVEGDSLYPSGIWDENKTKEQILHEHFNPGYVSSDTPHHGPIHSTPNRNDNYIDPKVFGYPSDFGLPIPEAGPHDSSQSQIRMSSPLPNPSQLYDSRQELALYNDAYGNQQDVYLQRPKPSGGHELSAMYEMVEVGSPLKVSMNSHANLHDSGHQDASPGNFDEDSSRGIDLDGSESTPSSCPSGDRPWIPGSAGRPVVPMGIQVLPPLPANSTLHRIKPRDSPDEGYQEGTEV</sequence>
<dbReference type="SMART" id="SM00082">
    <property type="entry name" value="LRRCT"/>
    <property type="match status" value="1"/>
</dbReference>
<dbReference type="Pfam" id="PF07679">
    <property type="entry name" value="I-set"/>
    <property type="match status" value="1"/>
</dbReference>
<feature type="transmembrane region" description="Helical" evidence="7">
    <location>
        <begin position="377"/>
        <end position="400"/>
    </location>
</feature>
<evidence type="ECO:0000256" key="2">
    <source>
        <dbReference type="ARBA" id="ARBA00022729"/>
    </source>
</evidence>
<keyword evidence="4" id="KW-1015">Disulfide bond</keyword>
<accession>A0A8B7PJS5</accession>
<keyword evidence="5" id="KW-0325">Glycoprotein</keyword>
<keyword evidence="7" id="KW-0472">Membrane</keyword>
<keyword evidence="2 8" id="KW-0732">Signal</keyword>
<evidence type="ECO:0000256" key="1">
    <source>
        <dbReference type="ARBA" id="ARBA00022614"/>
    </source>
</evidence>
<dbReference type="Proteomes" id="UP000694843">
    <property type="component" value="Unplaced"/>
</dbReference>
<evidence type="ECO:0000256" key="8">
    <source>
        <dbReference type="SAM" id="SignalP"/>
    </source>
</evidence>
<evidence type="ECO:0000313" key="10">
    <source>
        <dbReference type="Proteomes" id="UP000694843"/>
    </source>
</evidence>
<dbReference type="SMART" id="SM00409">
    <property type="entry name" value="IG"/>
    <property type="match status" value="1"/>
</dbReference>
<dbReference type="InterPro" id="IPR013783">
    <property type="entry name" value="Ig-like_fold"/>
</dbReference>
<keyword evidence="7" id="KW-0812">Transmembrane</keyword>
<evidence type="ECO:0000256" key="6">
    <source>
        <dbReference type="SAM" id="MobiDB-lite"/>
    </source>
</evidence>
<organism evidence="10 11">
    <name type="scientific">Hyalella azteca</name>
    <name type="common">Amphipod</name>
    <dbReference type="NCBI Taxonomy" id="294128"/>
    <lineage>
        <taxon>Eukaryota</taxon>
        <taxon>Metazoa</taxon>
        <taxon>Ecdysozoa</taxon>
        <taxon>Arthropoda</taxon>
        <taxon>Crustacea</taxon>
        <taxon>Multicrustacea</taxon>
        <taxon>Malacostraca</taxon>
        <taxon>Eumalacostraca</taxon>
        <taxon>Peracarida</taxon>
        <taxon>Amphipoda</taxon>
        <taxon>Senticaudata</taxon>
        <taxon>Talitrida</taxon>
        <taxon>Talitroidea</taxon>
        <taxon>Hyalellidae</taxon>
        <taxon>Hyalella</taxon>
    </lineage>
</organism>
<dbReference type="GeneID" id="108681138"/>
<dbReference type="SUPFAM" id="SSF48726">
    <property type="entry name" value="Immunoglobulin"/>
    <property type="match status" value="1"/>
</dbReference>
<reference evidence="11" key="1">
    <citation type="submission" date="2025-08" db="UniProtKB">
        <authorList>
            <consortium name="RefSeq"/>
        </authorList>
    </citation>
    <scope>IDENTIFICATION</scope>
    <source>
        <tissue evidence="11">Whole organism</tissue>
    </source>
</reference>
<dbReference type="InterPro" id="IPR003598">
    <property type="entry name" value="Ig_sub2"/>
</dbReference>
<dbReference type="PANTHER" id="PTHR45842:SF12">
    <property type="entry name" value="KEKKON 5, ISOFORM A"/>
    <property type="match status" value="1"/>
</dbReference>
<dbReference type="InterPro" id="IPR007110">
    <property type="entry name" value="Ig-like_dom"/>
</dbReference>
<dbReference type="InterPro" id="IPR032675">
    <property type="entry name" value="LRR_dom_sf"/>
</dbReference>